<reference evidence="1" key="1">
    <citation type="journal article" date="2014" name="Front. Microbiol.">
        <title>High frequency of phylogenetically diverse reductive dehalogenase-homologous genes in deep subseafloor sedimentary metagenomes.</title>
        <authorList>
            <person name="Kawai M."/>
            <person name="Futagami T."/>
            <person name="Toyoda A."/>
            <person name="Takaki Y."/>
            <person name="Nishi S."/>
            <person name="Hori S."/>
            <person name="Arai W."/>
            <person name="Tsubouchi T."/>
            <person name="Morono Y."/>
            <person name="Uchiyama I."/>
            <person name="Ito T."/>
            <person name="Fujiyama A."/>
            <person name="Inagaki F."/>
            <person name="Takami H."/>
        </authorList>
    </citation>
    <scope>NUCLEOTIDE SEQUENCE</scope>
    <source>
        <strain evidence="1">Expedition CK06-06</strain>
    </source>
</reference>
<organism evidence="1">
    <name type="scientific">marine sediment metagenome</name>
    <dbReference type="NCBI Taxonomy" id="412755"/>
    <lineage>
        <taxon>unclassified sequences</taxon>
        <taxon>metagenomes</taxon>
        <taxon>ecological metagenomes</taxon>
    </lineage>
</organism>
<comment type="caution">
    <text evidence="1">The sequence shown here is derived from an EMBL/GenBank/DDBJ whole genome shotgun (WGS) entry which is preliminary data.</text>
</comment>
<gene>
    <name evidence="1" type="ORF">S12H4_54461</name>
</gene>
<evidence type="ECO:0000313" key="1">
    <source>
        <dbReference type="EMBL" id="GAJ10443.1"/>
    </source>
</evidence>
<sequence>MYPKYKCLGCGNIWYSREILVVCPICRSKGIKIKDGVDIKGVVKKLKEVD</sequence>
<dbReference type="EMBL" id="BARW01034818">
    <property type="protein sequence ID" value="GAJ10443.1"/>
    <property type="molecule type" value="Genomic_DNA"/>
</dbReference>
<dbReference type="SUPFAM" id="SSF57802">
    <property type="entry name" value="Rubredoxin-like"/>
    <property type="match status" value="1"/>
</dbReference>
<dbReference type="AlphaFoldDB" id="X1TYP3"/>
<protein>
    <submittedName>
        <fullName evidence="1">Uncharacterized protein</fullName>
    </submittedName>
</protein>
<accession>X1TYP3</accession>
<proteinExistence type="predicted"/>
<name>X1TYP3_9ZZZZ</name>